<gene>
    <name evidence="1" type="ORF">DDZ16_11675</name>
</gene>
<proteinExistence type="predicted"/>
<dbReference type="AlphaFoldDB" id="A0A2U2B875"/>
<comment type="caution">
    <text evidence="1">The sequence shown here is derived from an EMBL/GenBank/DDBJ whole genome shotgun (WGS) entry which is preliminary data.</text>
</comment>
<reference evidence="1 2" key="1">
    <citation type="submission" date="2018-05" db="EMBL/GenBank/DDBJ databases">
        <title>Marinilabilia rubrum sp. nov., isolated from saltern sediment.</title>
        <authorList>
            <person name="Zhang R."/>
        </authorList>
    </citation>
    <scope>NUCLEOTIDE SEQUENCE [LARGE SCALE GENOMIC DNA]</scope>
    <source>
        <strain evidence="1 2">WTE16</strain>
    </source>
</reference>
<organism evidence="1 2">
    <name type="scientific">Marinilabilia rubra</name>
    <dbReference type="NCBI Taxonomy" id="2162893"/>
    <lineage>
        <taxon>Bacteria</taxon>
        <taxon>Pseudomonadati</taxon>
        <taxon>Bacteroidota</taxon>
        <taxon>Bacteroidia</taxon>
        <taxon>Marinilabiliales</taxon>
        <taxon>Marinilabiliaceae</taxon>
        <taxon>Marinilabilia</taxon>
    </lineage>
</organism>
<evidence type="ECO:0000313" key="2">
    <source>
        <dbReference type="Proteomes" id="UP000244956"/>
    </source>
</evidence>
<name>A0A2U2B875_9BACT</name>
<dbReference type="OrthoDB" id="982859at2"/>
<dbReference type="EMBL" id="QEWP01000008">
    <property type="protein sequence ID" value="PWD99246.1"/>
    <property type="molecule type" value="Genomic_DNA"/>
</dbReference>
<evidence type="ECO:0008006" key="3">
    <source>
        <dbReference type="Google" id="ProtNLM"/>
    </source>
</evidence>
<sequence>MQYRRVDHPEIFSFQSDVTSGFDFNSNALLITPSVRINRGLFASDLRYHYTHDVTDALNVIDWQVLKLRLPISNFKVEYGIGFSHIFDPSKTYFEQSLGFDWCFLKRKTTVQGEYRWTQSTNIGERFRKEASVTGDYEIKRIDQLSICPTLGFVYQNFFESTRFRFFRAGLRIRIY</sequence>
<dbReference type="Proteomes" id="UP000244956">
    <property type="component" value="Unassembled WGS sequence"/>
</dbReference>
<dbReference type="RefSeq" id="WP_109264646.1">
    <property type="nucleotide sequence ID" value="NZ_QEWP01000008.1"/>
</dbReference>
<accession>A0A2U2B875</accession>
<protein>
    <recommendedName>
        <fullName evidence="3">Outer membrane protein beta-barrel domain-containing protein</fullName>
    </recommendedName>
</protein>
<keyword evidence="2" id="KW-1185">Reference proteome</keyword>
<evidence type="ECO:0000313" key="1">
    <source>
        <dbReference type="EMBL" id="PWD99246.1"/>
    </source>
</evidence>